<proteinExistence type="predicted"/>
<evidence type="ECO:0000259" key="4">
    <source>
        <dbReference type="PROSITE" id="PS51916"/>
    </source>
</evidence>
<dbReference type="PANTHER" id="PTHR13052">
    <property type="entry name" value="NFRKB-RELATED"/>
    <property type="match status" value="1"/>
</dbReference>
<keyword evidence="5" id="KW-1185">Reference proteome</keyword>
<dbReference type="OrthoDB" id="1938996at2759"/>
<dbReference type="InParanoid" id="A0A6I9RK80"/>
<dbReference type="GO" id="GO:0031011">
    <property type="term" value="C:Ino80 complex"/>
    <property type="evidence" value="ECO:0007669"/>
    <property type="project" value="InterPro"/>
</dbReference>
<dbReference type="FunCoup" id="A0A6I9RK80">
    <property type="interactions" value="4"/>
</dbReference>
<sequence>MGIIKIRPQGPGNDDSAGKGFRTFPLNELTQEEGLLSEKNPGDIFNDCELAEVGCEFVMVEHQICNVPYDLYDLPDLKEILSLEIWNSCLTEEERFSLAAYLPDMDQQTFWITIKELLNGDNMFFGSPLEKFFFRLKGGFYSPQVSHLRESLQFLQRRGYYHSLRSYHENMCQKCVDIKRAWGNCHPSMSVEERVRFWNNREDRKPVFLVDLNAFPAEEEMLNKGEKNVATIPQLKKTKYMNERVNAHDPVVVFNGIAVNRKTNRKGVLKIKPIEMNALPNQPLLPLPNEPWEACRRTPKGVLKIKPKWDPLGRQQERSRMIQIPPEQSTADLLGVHNSRFSPSQFAFTWDKQTFDEKLQFVHQTGRDGNTGRSPELIENRQREEYLNRGAGQRLHRKIKMVKDVRSDNAREINEEIFPLKNNQKLRIYSHEAGGKRKHHNGENLWQNSGQQSKVFLAGSADSYRITPDNHQGRMQMTAVHSTLSEADSGVPIVLTDEHPAFTKSSDHSKHKLRDNNDGVLKMPNAQMASSGVEREGLMFPITYKRKKAYAKLNSVTSLKQPPTVADVESVVPSGTVDMKTKAIKIKFKGWNDKNAEYKQGLLNGMQHGSMSS</sequence>
<accession>A0A6I9RK80</accession>
<evidence type="ECO:0000256" key="1">
    <source>
        <dbReference type="ARBA" id="ARBA00004123"/>
    </source>
</evidence>
<evidence type="ECO:0000256" key="2">
    <source>
        <dbReference type="ARBA" id="ARBA00023242"/>
    </source>
</evidence>
<dbReference type="RefSeq" id="XP_010928161.1">
    <property type="nucleotide sequence ID" value="XM_010929859.3"/>
</dbReference>
<dbReference type="PANTHER" id="PTHR13052:SF3">
    <property type="entry name" value="NUCLEAR FACTOR RELATED TO KAPPA-B-BINDING PROTEIN"/>
    <property type="match status" value="1"/>
</dbReference>
<name>A0A6I9RK80_ELAGV</name>
<evidence type="ECO:0000256" key="3">
    <source>
        <dbReference type="SAM" id="MobiDB-lite"/>
    </source>
</evidence>
<protein>
    <submittedName>
        <fullName evidence="6">Uncharacterized protein LOC105050017</fullName>
    </submittedName>
</protein>
<evidence type="ECO:0000313" key="6">
    <source>
        <dbReference type="RefSeq" id="XP_010928161.1"/>
    </source>
</evidence>
<dbReference type="CDD" id="cd21865">
    <property type="entry name" value="DEUBAD_NFRKB"/>
    <property type="match status" value="1"/>
</dbReference>
<dbReference type="AlphaFoldDB" id="A0A6I9RK80"/>
<dbReference type="InterPro" id="IPR024867">
    <property type="entry name" value="NFRKB"/>
</dbReference>
<feature type="domain" description="DEUBAD" evidence="4">
    <location>
        <begin position="68"/>
        <end position="181"/>
    </location>
</feature>
<dbReference type="PROSITE" id="PS51916">
    <property type="entry name" value="DEUBAD"/>
    <property type="match status" value="1"/>
</dbReference>
<keyword evidence="2" id="KW-0539">Nucleus</keyword>
<comment type="subcellular location">
    <subcellularLocation>
        <location evidence="1">Nucleus</location>
    </subcellularLocation>
</comment>
<evidence type="ECO:0000313" key="5">
    <source>
        <dbReference type="Proteomes" id="UP000504607"/>
    </source>
</evidence>
<organism evidence="5 6">
    <name type="scientific">Elaeis guineensis var. tenera</name>
    <name type="common">Oil palm</name>
    <dbReference type="NCBI Taxonomy" id="51953"/>
    <lineage>
        <taxon>Eukaryota</taxon>
        <taxon>Viridiplantae</taxon>
        <taxon>Streptophyta</taxon>
        <taxon>Embryophyta</taxon>
        <taxon>Tracheophyta</taxon>
        <taxon>Spermatophyta</taxon>
        <taxon>Magnoliopsida</taxon>
        <taxon>Liliopsida</taxon>
        <taxon>Arecaceae</taxon>
        <taxon>Arecoideae</taxon>
        <taxon>Cocoseae</taxon>
        <taxon>Elaeidinae</taxon>
        <taxon>Elaeis</taxon>
    </lineage>
</organism>
<gene>
    <name evidence="6" type="primary">LOC105050017</name>
</gene>
<dbReference type="InterPro" id="IPR044867">
    <property type="entry name" value="DEUBAD_dom"/>
</dbReference>
<feature type="region of interest" description="Disordered" evidence="3">
    <location>
        <begin position="1"/>
        <end position="21"/>
    </location>
</feature>
<dbReference type="Proteomes" id="UP000504607">
    <property type="component" value="Chromosome 8"/>
</dbReference>
<reference evidence="6" key="1">
    <citation type="submission" date="2025-08" db="UniProtKB">
        <authorList>
            <consortium name="RefSeq"/>
        </authorList>
    </citation>
    <scope>IDENTIFICATION</scope>
</reference>